<gene>
    <name evidence="2" type="ORF">BJY24_000884</name>
</gene>
<dbReference type="Proteomes" id="UP000540412">
    <property type="component" value="Unassembled WGS sequence"/>
</dbReference>
<dbReference type="RefSeq" id="WP_083905867.1">
    <property type="nucleotide sequence ID" value="NZ_JACHIT010000001.1"/>
</dbReference>
<dbReference type="InterPro" id="IPR003033">
    <property type="entry name" value="SCP2_sterol-bd_dom"/>
</dbReference>
<evidence type="ECO:0000313" key="2">
    <source>
        <dbReference type="EMBL" id="MBB5912017.1"/>
    </source>
</evidence>
<dbReference type="EMBL" id="JACHIT010000001">
    <property type="protein sequence ID" value="MBB5912017.1"/>
    <property type="molecule type" value="Genomic_DNA"/>
</dbReference>
<organism evidence="2 3">
    <name type="scientific">Nocardia transvalensis</name>
    <dbReference type="NCBI Taxonomy" id="37333"/>
    <lineage>
        <taxon>Bacteria</taxon>
        <taxon>Bacillati</taxon>
        <taxon>Actinomycetota</taxon>
        <taxon>Actinomycetes</taxon>
        <taxon>Mycobacteriales</taxon>
        <taxon>Nocardiaceae</taxon>
        <taxon>Nocardia</taxon>
    </lineage>
</organism>
<evidence type="ECO:0000313" key="3">
    <source>
        <dbReference type="Proteomes" id="UP000540412"/>
    </source>
</evidence>
<dbReference type="SUPFAM" id="SSF55718">
    <property type="entry name" value="SCP-like"/>
    <property type="match status" value="1"/>
</dbReference>
<reference evidence="2 3" key="1">
    <citation type="submission" date="2020-08" db="EMBL/GenBank/DDBJ databases">
        <title>Sequencing the genomes of 1000 actinobacteria strains.</title>
        <authorList>
            <person name="Klenk H.-P."/>
        </authorList>
    </citation>
    <scope>NUCLEOTIDE SEQUENCE [LARGE SCALE GENOMIC DNA]</scope>
    <source>
        <strain evidence="2 3">DSM 43582</strain>
    </source>
</reference>
<name>A0A7W9UGD0_9NOCA</name>
<protein>
    <submittedName>
        <fullName evidence="2">Putative sterol carrier protein</fullName>
    </submittedName>
</protein>
<evidence type="ECO:0000259" key="1">
    <source>
        <dbReference type="Pfam" id="PF02036"/>
    </source>
</evidence>
<sequence>MMSIAEFFEGLSPGRHEPLLEKVDATIRYDIVDAGRTEHRLVEIDRGDIRAADREKPADCVLRGDRAVFDDIVDGRASAMSALLRGVLSVDGDPELVVLTQRLLPQRSTP</sequence>
<feature type="domain" description="SCP2" evidence="1">
    <location>
        <begin position="15"/>
        <end position="104"/>
    </location>
</feature>
<dbReference type="Pfam" id="PF02036">
    <property type="entry name" value="SCP2"/>
    <property type="match status" value="1"/>
</dbReference>
<dbReference type="AlphaFoldDB" id="A0A7W9UGD0"/>
<dbReference type="Gene3D" id="3.30.1050.10">
    <property type="entry name" value="SCP2 sterol-binding domain"/>
    <property type="match status" value="1"/>
</dbReference>
<dbReference type="InterPro" id="IPR036527">
    <property type="entry name" value="SCP2_sterol-bd_dom_sf"/>
</dbReference>
<keyword evidence="3" id="KW-1185">Reference proteome</keyword>
<proteinExistence type="predicted"/>
<accession>A0A7W9UGD0</accession>
<comment type="caution">
    <text evidence="2">The sequence shown here is derived from an EMBL/GenBank/DDBJ whole genome shotgun (WGS) entry which is preliminary data.</text>
</comment>